<evidence type="ECO:0000256" key="1">
    <source>
        <dbReference type="SAM" id="MobiDB-lite"/>
    </source>
</evidence>
<sequence length="197" mass="21143">MRASCTHCRSIRRSGLLRLLSGGGGGMFMALGTLLIDLLSDVVHVEVGNLNVIVGEFPNLVLVQPNSVHDIVCSQPHHWDPVQHKADQRRHHSGVPDAGGNVGNLLVNLLVVVGDEPTVVFGDTVHANDPASAKQSVEEQPNDPSHAVLSQDIQGVVHANQVLQPCGEVTHHTGDDPQHHRAVDGNITRRRSSSNQP</sequence>
<feature type="compositionally biased region" description="Polar residues" evidence="1">
    <location>
        <begin position="133"/>
        <end position="143"/>
    </location>
</feature>
<comment type="caution">
    <text evidence="3">The sequence shown here is derived from an EMBL/GenBank/DDBJ whole genome shotgun (WGS) entry which is preliminary data.</text>
</comment>
<evidence type="ECO:0000313" key="3">
    <source>
        <dbReference type="EMBL" id="KAH3679105.1"/>
    </source>
</evidence>
<reference evidence="3" key="1">
    <citation type="journal article" date="2021" name="Open Biol.">
        <title>Shared evolutionary footprints suggest mitochondrial oxidative damage underlies multiple complex I losses in fungi.</title>
        <authorList>
            <person name="Schikora-Tamarit M.A."/>
            <person name="Marcet-Houben M."/>
            <person name="Nosek J."/>
            <person name="Gabaldon T."/>
        </authorList>
    </citation>
    <scope>NUCLEOTIDE SEQUENCE</scope>
    <source>
        <strain evidence="3">CBS2887</strain>
    </source>
</reference>
<organism evidence="3 4">
    <name type="scientific">Wickerhamomyces pijperi</name>
    <name type="common">Yeast</name>
    <name type="synonym">Pichia pijperi</name>
    <dbReference type="NCBI Taxonomy" id="599730"/>
    <lineage>
        <taxon>Eukaryota</taxon>
        <taxon>Fungi</taxon>
        <taxon>Dikarya</taxon>
        <taxon>Ascomycota</taxon>
        <taxon>Saccharomycotina</taxon>
        <taxon>Saccharomycetes</taxon>
        <taxon>Phaffomycetales</taxon>
        <taxon>Wickerhamomycetaceae</taxon>
        <taxon>Wickerhamomyces</taxon>
    </lineage>
</organism>
<reference evidence="3" key="2">
    <citation type="submission" date="2021-01" db="EMBL/GenBank/DDBJ databases">
        <authorList>
            <person name="Schikora-Tamarit M.A."/>
        </authorList>
    </citation>
    <scope>NUCLEOTIDE SEQUENCE</scope>
    <source>
        <strain evidence="3">CBS2887</strain>
    </source>
</reference>
<feature type="transmembrane region" description="Helical" evidence="2">
    <location>
        <begin position="16"/>
        <end position="36"/>
    </location>
</feature>
<proteinExistence type="predicted"/>
<keyword evidence="4" id="KW-1185">Reference proteome</keyword>
<feature type="region of interest" description="Disordered" evidence="1">
    <location>
        <begin position="123"/>
        <end position="146"/>
    </location>
</feature>
<keyword evidence="2" id="KW-0472">Membrane</keyword>
<evidence type="ECO:0000256" key="2">
    <source>
        <dbReference type="SAM" id="Phobius"/>
    </source>
</evidence>
<keyword evidence="2" id="KW-0812">Transmembrane</keyword>
<evidence type="ECO:0000313" key="4">
    <source>
        <dbReference type="Proteomes" id="UP000774326"/>
    </source>
</evidence>
<protein>
    <submittedName>
        <fullName evidence="3">Uncharacterized protein</fullName>
    </submittedName>
</protein>
<feature type="compositionally biased region" description="Basic and acidic residues" evidence="1">
    <location>
        <begin position="169"/>
        <end position="183"/>
    </location>
</feature>
<dbReference type="Proteomes" id="UP000774326">
    <property type="component" value="Unassembled WGS sequence"/>
</dbReference>
<dbReference type="AlphaFoldDB" id="A0A9P8PWX8"/>
<dbReference type="EMBL" id="JAEUBG010005022">
    <property type="protein sequence ID" value="KAH3679105.1"/>
    <property type="molecule type" value="Genomic_DNA"/>
</dbReference>
<feature type="region of interest" description="Disordered" evidence="1">
    <location>
        <begin position="167"/>
        <end position="197"/>
    </location>
</feature>
<gene>
    <name evidence="3" type="ORF">WICPIJ_008713</name>
</gene>
<name>A0A9P8PWX8_WICPI</name>
<keyword evidence="2" id="KW-1133">Transmembrane helix</keyword>
<accession>A0A9P8PWX8</accession>
<feature type="compositionally biased region" description="Basic residues" evidence="1">
    <location>
        <begin position="188"/>
        <end position="197"/>
    </location>
</feature>